<evidence type="ECO:0000256" key="3">
    <source>
        <dbReference type="ARBA" id="ARBA00022741"/>
    </source>
</evidence>
<dbReference type="RefSeq" id="WP_008087279.1">
    <property type="nucleotide sequence ID" value="NZ_AEUX02000001.1"/>
</dbReference>
<evidence type="ECO:0000313" key="10">
    <source>
        <dbReference type="EMBL" id="EHI70932.1"/>
    </source>
</evidence>
<feature type="transmembrane region" description="Helical" evidence="7">
    <location>
        <begin position="84"/>
        <end position="102"/>
    </location>
</feature>
<dbReference type="STRING" id="764299.STRIC_0853"/>
<feature type="domain" description="ABC transmembrane type-1" evidence="9">
    <location>
        <begin position="28"/>
        <end position="302"/>
    </location>
</feature>
<dbReference type="InterPro" id="IPR003439">
    <property type="entry name" value="ABC_transporter-like_ATP-bd"/>
</dbReference>
<dbReference type="Gene3D" id="1.20.1560.10">
    <property type="entry name" value="ABC transporter type 1, transmembrane domain"/>
    <property type="match status" value="1"/>
</dbReference>
<feature type="transmembrane region" description="Helical" evidence="7">
    <location>
        <begin position="59"/>
        <end position="78"/>
    </location>
</feature>
<dbReference type="InterPro" id="IPR011527">
    <property type="entry name" value="ABC1_TM_dom"/>
</dbReference>
<dbReference type="PANTHER" id="PTHR43394:SF1">
    <property type="entry name" value="ATP-BINDING CASSETTE SUB-FAMILY B MEMBER 10, MITOCHONDRIAL"/>
    <property type="match status" value="1"/>
</dbReference>
<dbReference type="PANTHER" id="PTHR43394">
    <property type="entry name" value="ATP-DEPENDENT PERMEASE MDL1, MITOCHONDRIAL"/>
    <property type="match status" value="1"/>
</dbReference>
<evidence type="ECO:0000259" key="9">
    <source>
        <dbReference type="PROSITE" id="PS50929"/>
    </source>
</evidence>
<dbReference type="EMBL" id="AEUX02000001">
    <property type="protein sequence ID" value="EHI70932.1"/>
    <property type="molecule type" value="Genomic_DNA"/>
</dbReference>
<comment type="caution">
    <text evidence="10">The sequence shown here is derived from an EMBL/GenBank/DDBJ whole genome shotgun (WGS) entry which is preliminary data.</text>
</comment>
<comment type="subcellular location">
    <subcellularLocation>
        <location evidence="1">Cell membrane</location>
        <topology evidence="1">Multi-pass membrane protein</topology>
    </subcellularLocation>
</comment>
<gene>
    <name evidence="10" type="ORF">STRIC_0853</name>
</gene>
<dbReference type="InterPro" id="IPR003593">
    <property type="entry name" value="AAA+_ATPase"/>
</dbReference>
<keyword evidence="3" id="KW-0547">Nucleotide-binding</keyword>
<evidence type="ECO:0000256" key="6">
    <source>
        <dbReference type="ARBA" id="ARBA00023136"/>
    </source>
</evidence>
<evidence type="ECO:0000256" key="7">
    <source>
        <dbReference type="SAM" id="Phobius"/>
    </source>
</evidence>
<feature type="domain" description="ABC transporter" evidence="8">
    <location>
        <begin position="339"/>
        <end position="561"/>
    </location>
</feature>
<dbReference type="Pfam" id="PF00664">
    <property type="entry name" value="ABC_membrane"/>
    <property type="match status" value="1"/>
</dbReference>
<dbReference type="Proteomes" id="UP000003330">
    <property type="component" value="Unassembled WGS sequence"/>
</dbReference>
<dbReference type="GO" id="GO:0005524">
    <property type="term" value="F:ATP binding"/>
    <property type="evidence" value="ECO:0007669"/>
    <property type="project" value="UniProtKB-KW"/>
</dbReference>
<dbReference type="Gene3D" id="3.40.50.300">
    <property type="entry name" value="P-loop containing nucleotide triphosphate hydrolases"/>
    <property type="match status" value="1"/>
</dbReference>
<feature type="transmembrane region" description="Helical" evidence="7">
    <location>
        <begin position="247"/>
        <end position="270"/>
    </location>
</feature>
<reference evidence="10 11" key="1">
    <citation type="journal article" date="2014" name="Int. J. Syst. Evol. Microbiol.">
        <title>Phylogenomics and the dynamic genome evolution of the genus Streptococcus.</title>
        <authorList>
            <consortium name="The Broad Institute Genome Sequencing Platform"/>
            <person name="Richards V.P."/>
            <person name="Palmer S.R."/>
            <person name="Pavinski Bitar P.D."/>
            <person name="Qin X."/>
            <person name="Weinstock G.M."/>
            <person name="Highlander S.K."/>
            <person name="Town C.D."/>
            <person name="Burne R.A."/>
            <person name="Stanhope M.J."/>
        </authorList>
    </citation>
    <scope>NUCLEOTIDE SEQUENCE [LARGE SCALE GENOMIC DNA]</scope>
    <source>
        <strain evidence="10 11">707-05</strain>
    </source>
</reference>
<dbReference type="AlphaFoldDB" id="G5JZY9"/>
<name>G5JZY9_9STRE</name>
<dbReference type="OrthoDB" id="9762778at2"/>
<dbReference type="SUPFAM" id="SSF90123">
    <property type="entry name" value="ABC transporter transmembrane region"/>
    <property type="match status" value="1"/>
</dbReference>
<accession>G5JZY9</accession>
<proteinExistence type="predicted"/>
<keyword evidence="11" id="KW-1185">Reference proteome</keyword>
<keyword evidence="6 7" id="KW-0472">Membrane</keyword>
<evidence type="ECO:0000313" key="11">
    <source>
        <dbReference type="Proteomes" id="UP000003330"/>
    </source>
</evidence>
<dbReference type="GO" id="GO:0015421">
    <property type="term" value="F:ABC-type oligopeptide transporter activity"/>
    <property type="evidence" value="ECO:0007669"/>
    <property type="project" value="TreeGrafter"/>
</dbReference>
<dbReference type="InterPro" id="IPR039421">
    <property type="entry name" value="Type_1_exporter"/>
</dbReference>
<keyword evidence="5 7" id="KW-1133">Transmembrane helix</keyword>
<feature type="transmembrane region" description="Helical" evidence="7">
    <location>
        <begin position="282"/>
        <end position="300"/>
    </location>
</feature>
<organism evidence="10 11">
    <name type="scientific">Streptococcus ictaluri 707-05</name>
    <dbReference type="NCBI Taxonomy" id="764299"/>
    <lineage>
        <taxon>Bacteria</taxon>
        <taxon>Bacillati</taxon>
        <taxon>Bacillota</taxon>
        <taxon>Bacilli</taxon>
        <taxon>Lactobacillales</taxon>
        <taxon>Streptococcaceae</taxon>
        <taxon>Streptococcus</taxon>
    </lineage>
</organism>
<dbReference type="PROSITE" id="PS50893">
    <property type="entry name" value="ABC_TRANSPORTER_2"/>
    <property type="match status" value="1"/>
</dbReference>
<dbReference type="Pfam" id="PF00005">
    <property type="entry name" value="ABC_tran"/>
    <property type="match status" value="1"/>
</dbReference>
<protein>
    <submittedName>
        <fullName evidence="10">ABC transporter, ATP-binding protein</fullName>
    </submittedName>
</protein>
<dbReference type="InterPro" id="IPR036640">
    <property type="entry name" value="ABC1_TM_sf"/>
</dbReference>
<dbReference type="SUPFAM" id="SSF52540">
    <property type="entry name" value="P-loop containing nucleoside triphosphate hydrolases"/>
    <property type="match status" value="1"/>
</dbReference>
<evidence type="ECO:0000256" key="5">
    <source>
        <dbReference type="ARBA" id="ARBA00022989"/>
    </source>
</evidence>
<feature type="transmembrane region" description="Helical" evidence="7">
    <location>
        <begin position="164"/>
        <end position="184"/>
    </location>
</feature>
<dbReference type="PROSITE" id="PS50929">
    <property type="entry name" value="ABC_TM1F"/>
    <property type="match status" value="1"/>
</dbReference>
<feature type="transmembrane region" description="Helical" evidence="7">
    <location>
        <begin position="134"/>
        <end position="158"/>
    </location>
</feature>
<evidence type="ECO:0000256" key="4">
    <source>
        <dbReference type="ARBA" id="ARBA00022840"/>
    </source>
</evidence>
<dbReference type="InterPro" id="IPR027417">
    <property type="entry name" value="P-loop_NTPase"/>
</dbReference>
<evidence type="ECO:0000259" key="8">
    <source>
        <dbReference type="PROSITE" id="PS50893"/>
    </source>
</evidence>
<evidence type="ECO:0000256" key="1">
    <source>
        <dbReference type="ARBA" id="ARBA00004651"/>
    </source>
</evidence>
<dbReference type="CDD" id="cd03228">
    <property type="entry name" value="ABCC_MRP_Like"/>
    <property type="match status" value="1"/>
</dbReference>
<sequence length="561" mass="62616">MLEKTYQTHELVWRLLVMMKKLLPWISLAISCAVLGFLVTITIPTTLSALALQAFAGKPITLTYLYALIALAFLRGIFRYGEHYFGHFVAFHSLAVFRQLIFSKLRALSPARLDSQDSGHLLKMIGEDIEALEIFFAHTIAPVGTALFSASLILTYFGSSSWPLAALAALTYVLLAVIIPIAFAKKLEPLLKEQNHTRQSYVSHFLETLRAVRDLLQFQQMDQELQFLSSKSKAVNALDRQVAKAQWLQMTTTFLILALSILSFALLALAQIKEGRLDYDKGLLAFVAFTASFSPFLELGRLPLGFKRAMNAAANIFALLDEVVVEDQGEADLSSVETIALEAVSFSYPKSHQEVYQNLSIAFKNKGIIGIKGPSGSGKSTLVKLLMKWYNWSSGDIFLSGQNSRELKATKLQSRFAYLPQTPQIFQQTLRDNLTFGRTDISDQKLLDLADSCGMKERLLACEKGLDTLISQVDIFSAGEKQRLELMRALLKEADVYILDEPTSNLDSLNEALLINLIKEHCKGFVFLISHRTSTLACADQVFELENGILKEVTPYETLNN</sequence>
<dbReference type="GO" id="GO:0016887">
    <property type="term" value="F:ATP hydrolysis activity"/>
    <property type="evidence" value="ECO:0007669"/>
    <property type="project" value="InterPro"/>
</dbReference>
<feature type="transmembrane region" description="Helical" evidence="7">
    <location>
        <begin position="22"/>
        <end position="47"/>
    </location>
</feature>
<keyword evidence="4 10" id="KW-0067">ATP-binding</keyword>
<dbReference type="eggNOG" id="COG1132">
    <property type="taxonomic scope" value="Bacteria"/>
</dbReference>
<dbReference type="PROSITE" id="PS51257">
    <property type="entry name" value="PROKAR_LIPOPROTEIN"/>
    <property type="match status" value="1"/>
</dbReference>
<evidence type="ECO:0000256" key="2">
    <source>
        <dbReference type="ARBA" id="ARBA00022692"/>
    </source>
</evidence>
<dbReference type="GO" id="GO:0005886">
    <property type="term" value="C:plasma membrane"/>
    <property type="evidence" value="ECO:0007669"/>
    <property type="project" value="UniProtKB-SubCell"/>
</dbReference>
<dbReference type="SMART" id="SM00382">
    <property type="entry name" value="AAA"/>
    <property type="match status" value="1"/>
</dbReference>
<keyword evidence="2 7" id="KW-0812">Transmembrane</keyword>